<evidence type="ECO:0000313" key="10">
    <source>
        <dbReference type="Proteomes" id="UP000663879"/>
    </source>
</evidence>
<sequence>MHTRIICEKENPDYYEICLELEDLLDDIDDIPKDYDQFYQIYQKTTIRKQLKDVSVNQGTSFMIEMVMSTIPKLSYEQLKKESKKQDSNALLSLGDCFLFGLKGVRKNKTKAANYYLESANLNNPEAMTMLAYLNYLRLIEITNLRDDDPIPIYRGTPPQAFKYHRDQMWQWLEKCVELQWITPFLIKHAKDARKYRPDELSPIIKRELIKREVEVFKILQEKDKKFTLKCENLKCPLKFENNTKIFQCSKCKKIKYCSRDCQIAHWSLHKKDCKASNNEQRDISDNPRQEGASLITVKLPHNEIVEFESKTIDLKMLHRMHFDQEDEKQSLILSRARMTSNRNLMSKKELDELINQLILRHSYTSAIKYITLAIDKMHLEKYFSKMNRRDQVELMELFLKRVQCYLEIANSRIASRYNKMALDDCDFVLETGIFEKIDCDAYLKLKEIKLKLETVAPAPNQEITRNRPDRTRQKKSNFDISKFGKIKITTCYLLIENKMALNSQIDLDYCTLCSTEWSKFLDPSIAVILPCEHAFCASCLCKYKKACKQVKKQEEVPHDSACSLCRQEFSPMYIEEMCKALIKERKNICVFEQLDKLPLDKEESEKLLCTLLIDNYFDVNKIESILFNMIGMIQADTGEDLDYTKKQEYFEIARAPVLKLHEEYLKLEKQLENILDMNSFEWNLKYKKLEELREKLKIARSNAANDIYERMNAPSTMGNVINDKLSIQVDLHGLFVKEAIGKVEEFVLPLLDVLKEIMLITGRGSHNKTGQANLKNGLKQYFNSKNIKYKDVERNEGAIFIFQN</sequence>
<dbReference type="Pfam" id="PF01753">
    <property type="entry name" value="zf-MYND"/>
    <property type="match status" value="1"/>
</dbReference>
<evidence type="ECO:0000259" key="6">
    <source>
        <dbReference type="PROSITE" id="PS50089"/>
    </source>
</evidence>
<comment type="caution">
    <text evidence="9">The sequence shown here is derived from an EMBL/GenBank/DDBJ whole genome shotgun (WGS) entry which is preliminary data.</text>
</comment>
<accession>A0A813XB43</accession>
<organism evidence="9 10">
    <name type="scientific">Brachionus calyciflorus</name>
    <dbReference type="NCBI Taxonomy" id="104777"/>
    <lineage>
        <taxon>Eukaryota</taxon>
        <taxon>Metazoa</taxon>
        <taxon>Spiralia</taxon>
        <taxon>Gnathifera</taxon>
        <taxon>Rotifera</taxon>
        <taxon>Eurotatoria</taxon>
        <taxon>Monogononta</taxon>
        <taxon>Pseudotrocha</taxon>
        <taxon>Ploima</taxon>
        <taxon>Brachionidae</taxon>
        <taxon>Brachionus</taxon>
    </lineage>
</organism>
<evidence type="ECO:0000313" key="9">
    <source>
        <dbReference type="EMBL" id="CAF0869016.1"/>
    </source>
</evidence>
<keyword evidence="3" id="KW-0862">Zinc</keyword>
<keyword evidence="1" id="KW-0479">Metal-binding</keyword>
<dbReference type="OrthoDB" id="432970at2759"/>
<keyword evidence="10" id="KW-1185">Reference proteome</keyword>
<dbReference type="InterPro" id="IPR001841">
    <property type="entry name" value="Znf_RING"/>
</dbReference>
<gene>
    <name evidence="9" type="ORF">OXX778_LOCUS9835</name>
</gene>
<feature type="coiled-coil region" evidence="5">
    <location>
        <begin position="658"/>
        <end position="707"/>
    </location>
</feature>
<keyword evidence="2 4" id="KW-0863">Zinc-finger</keyword>
<dbReference type="SUPFAM" id="SSF81901">
    <property type="entry name" value="HCP-like"/>
    <property type="match status" value="1"/>
</dbReference>
<evidence type="ECO:0000256" key="4">
    <source>
        <dbReference type="PROSITE-ProRule" id="PRU00134"/>
    </source>
</evidence>
<evidence type="ECO:0000256" key="2">
    <source>
        <dbReference type="ARBA" id="ARBA00022771"/>
    </source>
</evidence>
<evidence type="ECO:0000259" key="8">
    <source>
        <dbReference type="PROSITE" id="PS50865"/>
    </source>
</evidence>
<dbReference type="PANTHER" id="PTHR47417">
    <property type="entry name" value="SMR DOMAIN-CONTAINING PROTEIN YPL199C"/>
    <property type="match status" value="1"/>
</dbReference>
<dbReference type="PANTHER" id="PTHR47417:SF1">
    <property type="entry name" value="SMR DOMAIN-CONTAINING PROTEIN YPL199C"/>
    <property type="match status" value="1"/>
</dbReference>
<evidence type="ECO:0000256" key="3">
    <source>
        <dbReference type="ARBA" id="ARBA00022833"/>
    </source>
</evidence>
<dbReference type="Gene3D" id="1.25.40.10">
    <property type="entry name" value="Tetratricopeptide repeat domain"/>
    <property type="match status" value="1"/>
</dbReference>
<dbReference type="GO" id="GO:0008270">
    <property type="term" value="F:zinc ion binding"/>
    <property type="evidence" value="ECO:0007669"/>
    <property type="project" value="UniProtKB-KW"/>
</dbReference>
<dbReference type="PROSITE" id="PS50089">
    <property type="entry name" value="ZF_RING_2"/>
    <property type="match status" value="1"/>
</dbReference>
<dbReference type="InterPro" id="IPR013083">
    <property type="entry name" value="Znf_RING/FYVE/PHD"/>
</dbReference>
<protein>
    <submittedName>
        <fullName evidence="9">Uncharacterized protein</fullName>
    </submittedName>
</protein>
<reference evidence="9" key="1">
    <citation type="submission" date="2021-02" db="EMBL/GenBank/DDBJ databases">
        <authorList>
            <person name="Nowell W R."/>
        </authorList>
    </citation>
    <scope>NUCLEOTIDE SEQUENCE</scope>
    <source>
        <strain evidence="9">Ploen Becks lab</strain>
    </source>
</reference>
<dbReference type="SUPFAM" id="SSF144232">
    <property type="entry name" value="HIT/MYND zinc finger-like"/>
    <property type="match status" value="1"/>
</dbReference>
<keyword evidence="5" id="KW-0175">Coiled coil</keyword>
<evidence type="ECO:0000259" key="7">
    <source>
        <dbReference type="PROSITE" id="PS50828"/>
    </source>
</evidence>
<dbReference type="SMART" id="SM00463">
    <property type="entry name" value="SMR"/>
    <property type="match status" value="1"/>
</dbReference>
<dbReference type="GO" id="GO:0005737">
    <property type="term" value="C:cytoplasm"/>
    <property type="evidence" value="ECO:0007669"/>
    <property type="project" value="UniProtKB-ARBA"/>
</dbReference>
<dbReference type="Proteomes" id="UP000663879">
    <property type="component" value="Unassembled WGS sequence"/>
</dbReference>
<dbReference type="InterPro" id="IPR002893">
    <property type="entry name" value="Znf_MYND"/>
</dbReference>
<dbReference type="SUPFAM" id="SSF57850">
    <property type="entry name" value="RING/U-box"/>
    <property type="match status" value="1"/>
</dbReference>
<dbReference type="Gene3D" id="6.10.140.2220">
    <property type="match status" value="1"/>
</dbReference>
<dbReference type="Gene3D" id="3.30.40.10">
    <property type="entry name" value="Zinc/RING finger domain, C3HC4 (zinc finger)"/>
    <property type="match status" value="1"/>
</dbReference>
<evidence type="ECO:0000256" key="5">
    <source>
        <dbReference type="SAM" id="Coils"/>
    </source>
</evidence>
<dbReference type="InterPro" id="IPR002625">
    <property type="entry name" value="Smr_dom"/>
</dbReference>
<dbReference type="PROSITE" id="PS50865">
    <property type="entry name" value="ZF_MYND_2"/>
    <property type="match status" value="1"/>
</dbReference>
<dbReference type="EMBL" id="CAJNOC010001487">
    <property type="protein sequence ID" value="CAF0869016.1"/>
    <property type="molecule type" value="Genomic_DNA"/>
</dbReference>
<dbReference type="PROSITE" id="PS50828">
    <property type="entry name" value="SMR"/>
    <property type="match status" value="1"/>
</dbReference>
<dbReference type="InterPro" id="IPR036063">
    <property type="entry name" value="Smr_dom_sf"/>
</dbReference>
<proteinExistence type="predicted"/>
<dbReference type="InterPro" id="IPR053020">
    <property type="entry name" value="Smr_domain_protein"/>
</dbReference>
<dbReference type="InterPro" id="IPR017907">
    <property type="entry name" value="Znf_RING_CS"/>
</dbReference>
<dbReference type="Gene3D" id="3.30.1370.110">
    <property type="match status" value="1"/>
</dbReference>
<dbReference type="SMART" id="SM00671">
    <property type="entry name" value="SEL1"/>
    <property type="match status" value="1"/>
</dbReference>
<name>A0A813XB43_9BILA</name>
<dbReference type="SUPFAM" id="SSF160443">
    <property type="entry name" value="SMR domain-like"/>
    <property type="match status" value="1"/>
</dbReference>
<evidence type="ECO:0000256" key="1">
    <source>
        <dbReference type="ARBA" id="ARBA00022723"/>
    </source>
</evidence>
<dbReference type="InterPro" id="IPR006597">
    <property type="entry name" value="Sel1-like"/>
</dbReference>
<dbReference type="AlphaFoldDB" id="A0A813XB43"/>
<feature type="domain" description="RING-type" evidence="6">
    <location>
        <begin position="511"/>
        <end position="567"/>
    </location>
</feature>
<feature type="domain" description="MYND-type" evidence="8">
    <location>
        <begin position="236"/>
        <end position="274"/>
    </location>
</feature>
<feature type="domain" description="Smr" evidence="7">
    <location>
        <begin position="730"/>
        <end position="805"/>
    </location>
</feature>
<dbReference type="PROSITE" id="PS00518">
    <property type="entry name" value="ZF_RING_1"/>
    <property type="match status" value="1"/>
</dbReference>
<dbReference type="InterPro" id="IPR011990">
    <property type="entry name" value="TPR-like_helical_dom_sf"/>
</dbReference>